<dbReference type="InterPro" id="IPR009270">
    <property type="entry name" value="DUF927"/>
</dbReference>
<dbReference type="RefSeq" id="WP_149113596.1">
    <property type="nucleotide sequence ID" value="NZ_CP042425.1"/>
</dbReference>
<feature type="compositionally biased region" description="Basic and acidic residues" evidence="1">
    <location>
        <begin position="1"/>
        <end position="15"/>
    </location>
</feature>
<dbReference type="InterPro" id="IPR034154">
    <property type="entry name" value="TOPRIM_DnaG/twinkle"/>
</dbReference>
<feature type="domain" description="DUF3854" evidence="3">
    <location>
        <begin position="137"/>
        <end position="261"/>
    </location>
</feature>
<evidence type="ECO:0000256" key="1">
    <source>
        <dbReference type="SAM" id="MobiDB-lite"/>
    </source>
</evidence>
<evidence type="ECO:0000313" key="4">
    <source>
        <dbReference type="EMBL" id="QEL19167.1"/>
    </source>
</evidence>
<dbReference type="EMBL" id="CP042425">
    <property type="protein sequence ID" value="QEL19167.1"/>
    <property type="molecule type" value="Genomic_DNA"/>
</dbReference>
<dbReference type="AlphaFoldDB" id="A0A5C1ALV5"/>
<dbReference type="Pfam" id="PF06048">
    <property type="entry name" value="DUF927"/>
    <property type="match status" value="1"/>
</dbReference>
<proteinExistence type="predicted"/>
<gene>
    <name evidence="4" type="ORF">PX52LOC_06225</name>
</gene>
<reference evidence="5" key="1">
    <citation type="submission" date="2019-08" db="EMBL/GenBank/DDBJ databases">
        <title>Limnoglobus roseus gen. nov., sp. nov., a novel freshwater planctomycete with a giant genome from the family Gemmataceae.</title>
        <authorList>
            <person name="Kulichevskaya I.S."/>
            <person name="Naumoff D.G."/>
            <person name="Miroshnikov K."/>
            <person name="Ivanova A."/>
            <person name="Philippov D.A."/>
            <person name="Hakobyan A."/>
            <person name="Rijpstra I.C."/>
            <person name="Sinninghe Damste J.S."/>
            <person name="Liesack W."/>
            <person name="Dedysh S.N."/>
        </authorList>
    </citation>
    <scope>NUCLEOTIDE SEQUENCE [LARGE SCALE GENOMIC DNA]</scope>
    <source>
        <strain evidence="5">PX52</strain>
    </source>
</reference>
<organism evidence="4 5">
    <name type="scientific">Limnoglobus roseus</name>
    <dbReference type="NCBI Taxonomy" id="2598579"/>
    <lineage>
        <taxon>Bacteria</taxon>
        <taxon>Pseudomonadati</taxon>
        <taxon>Planctomycetota</taxon>
        <taxon>Planctomycetia</taxon>
        <taxon>Gemmatales</taxon>
        <taxon>Gemmataceae</taxon>
        <taxon>Limnoglobus</taxon>
    </lineage>
</organism>
<dbReference type="Proteomes" id="UP000324974">
    <property type="component" value="Chromosome"/>
</dbReference>
<dbReference type="KEGG" id="lrs:PX52LOC_06225"/>
<evidence type="ECO:0008006" key="6">
    <source>
        <dbReference type="Google" id="ProtNLM"/>
    </source>
</evidence>
<name>A0A5C1ALV5_9BACT</name>
<evidence type="ECO:0000259" key="3">
    <source>
        <dbReference type="Pfam" id="PF12965"/>
    </source>
</evidence>
<accession>A0A5C1ALV5</accession>
<feature type="region of interest" description="Disordered" evidence="1">
    <location>
        <begin position="579"/>
        <end position="601"/>
    </location>
</feature>
<dbReference type="CDD" id="cd01029">
    <property type="entry name" value="TOPRIM_primases"/>
    <property type="match status" value="1"/>
</dbReference>
<dbReference type="Pfam" id="PF12965">
    <property type="entry name" value="DUF3854"/>
    <property type="match status" value="1"/>
</dbReference>
<sequence>MAPDPINHDHDHDHGTPLGLTPEHLADLRRSGLTDATIRENGIRSEHDAVRVREILGGNLSASAARRLGPCLVIPFFDPTGAAVTYRTPTGTTRAFVRLKPSQPRKAANGKPIKYESPRGSGNSAFVPAGSRAAVLDPKQPVMLIEGEKKALAATQYGFTAIAISGTWNWTERRPEDPDTGRKTGPFQLIKDLARIPWRERIVYIAFDSDTAQKPAIQWALYHLAEALTRGGADVRVIALPSGPNGEKVGLDDFLVAHGRKRLLDLIDAAGPAVRPTQVGARKVQHTESGYAVINGYTCRRIRTRATGTGEPSDEFIRLANFHATIDAETVRDDGAERTREFTITIRQGNRVTTASVPVEQFAAMDWVVERFGPRCVIQAGRGTRDHLRCAIQELSGENIRTTTVYGHTGWRHLDGSWYYLHAGGAIGPPGAAVPRLDVRLDGAAEQFLLPVPPQGADLRDAILASLGLLDGLAPDRITIPLVASLYRAALGSPDFALWFIGRTGVQKSELAALAQQHYGAAMTRGQLPANWSSTDNALEGLAFACKDTVMVVDDFAPSQSRSEIDRQHRTAERVIRGQGNHAGRQRMRSDTTLRPPRPPRGLIVATGEDVPRGHSIAARLCVVDVRRGDVNLTGLTRCQEDALAGKYAAAMAGFIAWLSSQYATVSADLGRERVALRNAFVGFGNHARTPDVIANLLIGFRYFLDFAVAHQAIDGDQRTSLWERGMAVVRELGDQLGDHQWEVDPIRNFPLMVRSILSGGRGHVAGMDGRVPLSRITPEFWGWKACDPLATTARGIDSYRSCGDTIGWIDGEELYLNSDTTYAAINELTRDQNQAFPLTQITLCKHLKDEGLLLRYEEGRTRYPMTIGGTRQRVLVVSVSTIYGESGTDRARERVVTVEGP</sequence>
<feature type="region of interest" description="Disordered" evidence="1">
    <location>
        <begin position="102"/>
        <end position="121"/>
    </location>
</feature>
<protein>
    <recommendedName>
        <fullName evidence="6">DUF3854 domain-containing protein</fullName>
    </recommendedName>
</protein>
<evidence type="ECO:0000259" key="2">
    <source>
        <dbReference type="Pfam" id="PF06048"/>
    </source>
</evidence>
<keyword evidence="5" id="KW-1185">Reference proteome</keyword>
<feature type="domain" description="DUF927" evidence="2">
    <location>
        <begin position="482"/>
        <end position="593"/>
    </location>
</feature>
<dbReference type="InterPro" id="IPR024385">
    <property type="entry name" value="DUF3854"/>
</dbReference>
<feature type="region of interest" description="Disordered" evidence="1">
    <location>
        <begin position="1"/>
        <end position="21"/>
    </location>
</feature>
<dbReference type="OrthoDB" id="288091at2"/>
<evidence type="ECO:0000313" key="5">
    <source>
        <dbReference type="Proteomes" id="UP000324974"/>
    </source>
</evidence>
<dbReference type="Gene3D" id="3.40.1360.10">
    <property type="match status" value="1"/>
</dbReference>